<gene>
    <name evidence="2" type="ORF">GSF08_00970</name>
</gene>
<feature type="transmembrane region" description="Helical" evidence="1">
    <location>
        <begin position="91"/>
        <end position="113"/>
    </location>
</feature>
<protein>
    <submittedName>
        <fullName evidence="2">Transporter</fullName>
    </submittedName>
</protein>
<sequence length="127" mass="14490">MEQNCRTFMIKIMRIIELVVAVLLVIAIVTALLFTIKDTLQLTLKGSFSLDLVMNACLMIVIGVEFVKMLILHTPESVMEVLLFVVARYVVMSHSGSLEILFGMISIALIFFIRKYLFDKTNKEEKE</sequence>
<name>A0A6N8U5B5_9FIRM</name>
<dbReference type="EMBL" id="WUUQ01000001">
    <property type="protein sequence ID" value="MXQ72514.1"/>
    <property type="molecule type" value="Genomic_DNA"/>
</dbReference>
<feature type="transmembrane region" description="Helical" evidence="1">
    <location>
        <begin position="48"/>
        <end position="71"/>
    </location>
</feature>
<comment type="caution">
    <text evidence="2">The sequence shown here is derived from an EMBL/GenBank/DDBJ whole genome shotgun (WGS) entry which is preliminary data.</text>
</comment>
<feature type="transmembrane region" description="Helical" evidence="1">
    <location>
        <begin position="12"/>
        <end position="36"/>
    </location>
</feature>
<reference evidence="2 3" key="2">
    <citation type="submission" date="2020-01" db="EMBL/GenBank/DDBJ databases">
        <title>Clostridiaceae sp. nov. isolated from the gut of human by culturomics.</title>
        <authorList>
            <person name="Chang Y."/>
        </authorList>
    </citation>
    <scope>NUCLEOTIDE SEQUENCE [LARGE SCALE GENOMIC DNA]</scope>
    <source>
        <strain evidence="2 3">DONG20-135</strain>
    </source>
</reference>
<dbReference type="Proteomes" id="UP000434036">
    <property type="component" value="Unassembled WGS sequence"/>
</dbReference>
<proteinExistence type="predicted"/>
<dbReference type="AlphaFoldDB" id="A0A6N8U5B5"/>
<organism evidence="2 3">
    <name type="scientific">Copranaerobaculum intestinale</name>
    <dbReference type="NCBI Taxonomy" id="2692629"/>
    <lineage>
        <taxon>Bacteria</taxon>
        <taxon>Bacillati</taxon>
        <taxon>Bacillota</taxon>
        <taxon>Erysipelotrichia</taxon>
        <taxon>Erysipelotrichales</taxon>
        <taxon>Erysipelotrichaceae</taxon>
        <taxon>Copranaerobaculum</taxon>
    </lineage>
</organism>
<evidence type="ECO:0000313" key="3">
    <source>
        <dbReference type="Proteomes" id="UP000434036"/>
    </source>
</evidence>
<reference evidence="2 3" key="1">
    <citation type="submission" date="2019-12" db="EMBL/GenBank/DDBJ databases">
        <authorList>
            <person name="Yang R."/>
        </authorList>
    </citation>
    <scope>NUCLEOTIDE SEQUENCE [LARGE SCALE GENOMIC DNA]</scope>
    <source>
        <strain evidence="2 3">DONG20-135</strain>
    </source>
</reference>
<keyword evidence="1" id="KW-0812">Transmembrane</keyword>
<keyword evidence="1" id="KW-1133">Transmembrane helix</keyword>
<keyword evidence="1" id="KW-0472">Membrane</keyword>
<keyword evidence="3" id="KW-1185">Reference proteome</keyword>
<evidence type="ECO:0000256" key="1">
    <source>
        <dbReference type="SAM" id="Phobius"/>
    </source>
</evidence>
<accession>A0A6N8U5B5</accession>
<evidence type="ECO:0000313" key="2">
    <source>
        <dbReference type="EMBL" id="MXQ72514.1"/>
    </source>
</evidence>